<dbReference type="OrthoDB" id="10596941at2759"/>
<dbReference type="Proteomes" id="UP000479710">
    <property type="component" value="Unassembled WGS sequence"/>
</dbReference>
<accession>A0A6G1C6Z2</accession>
<proteinExistence type="predicted"/>
<gene>
    <name evidence="1" type="ORF">E2562_024304</name>
</gene>
<organism evidence="1 2">
    <name type="scientific">Oryza meyeriana var. granulata</name>
    <dbReference type="NCBI Taxonomy" id="110450"/>
    <lineage>
        <taxon>Eukaryota</taxon>
        <taxon>Viridiplantae</taxon>
        <taxon>Streptophyta</taxon>
        <taxon>Embryophyta</taxon>
        <taxon>Tracheophyta</taxon>
        <taxon>Spermatophyta</taxon>
        <taxon>Magnoliopsida</taxon>
        <taxon>Liliopsida</taxon>
        <taxon>Poales</taxon>
        <taxon>Poaceae</taxon>
        <taxon>BOP clade</taxon>
        <taxon>Oryzoideae</taxon>
        <taxon>Oryzeae</taxon>
        <taxon>Oryzinae</taxon>
        <taxon>Oryza</taxon>
        <taxon>Oryza meyeriana</taxon>
    </lineage>
</organism>
<reference evidence="1 2" key="1">
    <citation type="submission" date="2019-11" db="EMBL/GenBank/DDBJ databases">
        <title>Whole genome sequence of Oryza granulata.</title>
        <authorList>
            <person name="Li W."/>
        </authorList>
    </citation>
    <scope>NUCLEOTIDE SEQUENCE [LARGE SCALE GENOMIC DNA]</scope>
    <source>
        <strain evidence="2">cv. Menghai</strain>
        <tissue evidence="1">Leaf</tissue>
    </source>
</reference>
<name>A0A6G1C6Z2_9ORYZ</name>
<comment type="caution">
    <text evidence="1">The sequence shown here is derived from an EMBL/GenBank/DDBJ whole genome shotgun (WGS) entry which is preliminary data.</text>
</comment>
<evidence type="ECO:0000313" key="1">
    <source>
        <dbReference type="EMBL" id="KAF0896435.1"/>
    </source>
</evidence>
<evidence type="ECO:0000313" key="2">
    <source>
        <dbReference type="Proteomes" id="UP000479710"/>
    </source>
</evidence>
<dbReference type="EMBL" id="SPHZ02000010">
    <property type="protein sequence ID" value="KAF0896435.1"/>
    <property type="molecule type" value="Genomic_DNA"/>
</dbReference>
<sequence>MLHRLLRRSPCSSWTQLAAFTKPSFPKPPHWPTAAAAAASPGHRHAALAVSPPPPPRRALLAAHPHPAVAEFPCAGFFRLADQPLLARAIHGLAIRLALPLSAFHRNTLLAFYFRHRDAPSAALHQFDEMPDRTPSSWYTTVSGCGHDATAFDLLRGVH</sequence>
<evidence type="ECO:0008006" key="3">
    <source>
        <dbReference type="Google" id="ProtNLM"/>
    </source>
</evidence>
<keyword evidence="2" id="KW-1185">Reference proteome</keyword>
<protein>
    <recommendedName>
        <fullName evidence="3">Pentatricopeptide repeat-containing protein</fullName>
    </recommendedName>
</protein>
<dbReference type="AlphaFoldDB" id="A0A6G1C6Z2"/>